<dbReference type="OrthoDB" id="3291012at2759"/>
<dbReference type="AlphaFoldDB" id="A0A5C3KQZ1"/>
<sequence length="114" mass="12012">MSYSKTANATLNILIRDGRIYSLDAASIHKKFLVKGGAATSYAGTLYYNDSDDLSGNQVGATSTDSNNRAVVTFTKGTTEIAKFVKLTQMTPAAADSPSDPVTPKDNAGAWSDV</sequence>
<evidence type="ECO:0000313" key="2">
    <source>
        <dbReference type="EMBL" id="TFK22999.1"/>
    </source>
</evidence>
<protein>
    <submittedName>
        <fullName evidence="2">Uncharacterized protein</fullName>
    </submittedName>
</protein>
<name>A0A5C3KQZ1_COPMA</name>
<proteinExistence type="predicted"/>
<gene>
    <name evidence="2" type="ORF">FA15DRAFT_657037</name>
</gene>
<keyword evidence="3" id="KW-1185">Reference proteome</keyword>
<accession>A0A5C3KQZ1</accession>
<organism evidence="2 3">
    <name type="scientific">Coprinopsis marcescibilis</name>
    <name type="common">Agaric fungus</name>
    <name type="synonym">Psathyrella marcescibilis</name>
    <dbReference type="NCBI Taxonomy" id="230819"/>
    <lineage>
        <taxon>Eukaryota</taxon>
        <taxon>Fungi</taxon>
        <taxon>Dikarya</taxon>
        <taxon>Basidiomycota</taxon>
        <taxon>Agaricomycotina</taxon>
        <taxon>Agaricomycetes</taxon>
        <taxon>Agaricomycetidae</taxon>
        <taxon>Agaricales</taxon>
        <taxon>Agaricineae</taxon>
        <taxon>Psathyrellaceae</taxon>
        <taxon>Coprinopsis</taxon>
    </lineage>
</organism>
<feature type="region of interest" description="Disordered" evidence="1">
    <location>
        <begin position="92"/>
        <end position="114"/>
    </location>
</feature>
<dbReference type="EMBL" id="ML210227">
    <property type="protein sequence ID" value="TFK22999.1"/>
    <property type="molecule type" value="Genomic_DNA"/>
</dbReference>
<evidence type="ECO:0000313" key="3">
    <source>
        <dbReference type="Proteomes" id="UP000307440"/>
    </source>
</evidence>
<reference evidence="2 3" key="1">
    <citation type="journal article" date="2019" name="Nat. Ecol. Evol.">
        <title>Megaphylogeny resolves global patterns of mushroom evolution.</title>
        <authorList>
            <person name="Varga T."/>
            <person name="Krizsan K."/>
            <person name="Foldi C."/>
            <person name="Dima B."/>
            <person name="Sanchez-Garcia M."/>
            <person name="Sanchez-Ramirez S."/>
            <person name="Szollosi G.J."/>
            <person name="Szarkandi J.G."/>
            <person name="Papp V."/>
            <person name="Albert L."/>
            <person name="Andreopoulos W."/>
            <person name="Angelini C."/>
            <person name="Antonin V."/>
            <person name="Barry K.W."/>
            <person name="Bougher N.L."/>
            <person name="Buchanan P."/>
            <person name="Buyck B."/>
            <person name="Bense V."/>
            <person name="Catcheside P."/>
            <person name="Chovatia M."/>
            <person name="Cooper J."/>
            <person name="Damon W."/>
            <person name="Desjardin D."/>
            <person name="Finy P."/>
            <person name="Geml J."/>
            <person name="Haridas S."/>
            <person name="Hughes K."/>
            <person name="Justo A."/>
            <person name="Karasinski D."/>
            <person name="Kautmanova I."/>
            <person name="Kiss B."/>
            <person name="Kocsube S."/>
            <person name="Kotiranta H."/>
            <person name="LaButti K.M."/>
            <person name="Lechner B.E."/>
            <person name="Liimatainen K."/>
            <person name="Lipzen A."/>
            <person name="Lukacs Z."/>
            <person name="Mihaltcheva S."/>
            <person name="Morgado L.N."/>
            <person name="Niskanen T."/>
            <person name="Noordeloos M.E."/>
            <person name="Ohm R.A."/>
            <person name="Ortiz-Santana B."/>
            <person name="Ovrebo C."/>
            <person name="Racz N."/>
            <person name="Riley R."/>
            <person name="Savchenko A."/>
            <person name="Shiryaev A."/>
            <person name="Soop K."/>
            <person name="Spirin V."/>
            <person name="Szebenyi C."/>
            <person name="Tomsovsky M."/>
            <person name="Tulloss R.E."/>
            <person name="Uehling J."/>
            <person name="Grigoriev I.V."/>
            <person name="Vagvolgyi C."/>
            <person name="Papp T."/>
            <person name="Martin F.M."/>
            <person name="Miettinen O."/>
            <person name="Hibbett D.S."/>
            <person name="Nagy L.G."/>
        </authorList>
    </citation>
    <scope>NUCLEOTIDE SEQUENCE [LARGE SCALE GENOMIC DNA]</scope>
    <source>
        <strain evidence="2 3">CBS 121175</strain>
    </source>
</reference>
<dbReference type="Proteomes" id="UP000307440">
    <property type="component" value="Unassembled WGS sequence"/>
</dbReference>
<evidence type="ECO:0000256" key="1">
    <source>
        <dbReference type="SAM" id="MobiDB-lite"/>
    </source>
</evidence>